<feature type="transmembrane region" description="Helical" evidence="8">
    <location>
        <begin position="267"/>
        <end position="289"/>
    </location>
</feature>
<feature type="transmembrane region" description="Helical" evidence="8">
    <location>
        <begin position="430"/>
        <end position="448"/>
    </location>
</feature>
<comment type="subcellular location">
    <subcellularLocation>
        <location evidence="1">Membrane</location>
        <topology evidence="1">Multi-pass membrane protein</topology>
    </subcellularLocation>
</comment>
<dbReference type="PANTHER" id="PTHR48022:SF28">
    <property type="entry name" value="MAJOR FACILITATOR SUPERFAMILY (MFS) PROFILE DOMAIN-CONTAINING PROTEIN-RELATED"/>
    <property type="match status" value="1"/>
</dbReference>
<dbReference type="Gene3D" id="1.20.1250.20">
    <property type="entry name" value="MFS general substrate transporter like domains"/>
    <property type="match status" value="1"/>
</dbReference>
<dbReference type="PROSITE" id="PS00216">
    <property type="entry name" value="SUGAR_TRANSPORT_1"/>
    <property type="match status" value="1"/>
</dbReference>
<dbReference type="InterPro" id="IPR005828">
    <property type="entry name" value="MFS_sugar_transport-like"/>
</dbReference>
<dbReference type="GO" id="GO:0005351">
    <property type="term" value="F:carbohydrate:proton symporter activity"/>
    <property type="evidence" value="ECO:0007669"/>
    <property type="project" value="TreeGrafter"/>
</dbReference>
<gene>
    <name evidence="10" type="ORF">N7496_005724</name>
</gene>
<comment type="similarity">
    <text evidence="2 7">Belongs to the major facilitator superfamily. Sugar transporter (TC 2.A.1.1) family.</text>
</comment>
<dbReference type="FunFam" id="1.20.1250.20:FF:000134">
    <property type="entry name" value="MFS sugar transporter protein"/>
    <property type="match status" value="1"/>
</dbReference>
<feature type="transmembrane region" description="Helical" evidence="8">
    <location>
        <begin position="365"/>
        <end position="387"/>
    </location>
</feature>
<keyword evidence="5 8" id="KW-1133">Transmembrane helix</keyword>
<dbReference type="InterPro" id="IPR050360">
    <property type="entry name" value="MFS_Sugar_Transporters"/>
</dbReference>
<dbReference type="GeneID" id="81437832"/>
<accession>A0A9W9SHX8</accession>
<name>A0A9W9SHX8_9EURO</name>
<reference evidence="10" key="2">
    <citation type="journal article" date="2023" name="IMA Fungus">
        <title>Comparative genomic study of the Penicillium genus elucidates a diverse pangenome and 15 lateral gene transfer events.</title>
        <authorList>
            <person name="Petersen C."/>
            <person name="Sorensen T."/>
            <person name="Nielsen M.R."/>
            <person name="Sondergaard T.E."/>
            <person name="Sorensen J.L."/>
            <person name="Fitzpatrick D.A."/>
            <person name="Frisvad J.C."/>
            <person name="Nielsen K.L."/>
        </authorList>
    </citation>
    <scope>NUCLEOTIDE SEQUENCE</scope>
    <source>
        <strain evidence="10">IBT 29864</strain>
    </source>
</reference>
<evidence type="ECO:0000256" key="5">
    <source>
        <dbReference type="ARBA" id="ARBA00022989"/>
    </source>
</evidence>
<reference evidence="10" key="1">
    <citation type="submission" date="2022-11" db="EMBL/GenBank/DDBJ databases">
        <authorList>
            <person name="Petersen C."/>
        </authorList>
    </citation>
    <scope>NUCLEOTIDE SEQUENCE</scope>
    <source>
        <strain evidence="10">IBT 29864</strain>
    </source>
</reference>
<dbReference type="AlphaFoldDB" id="A0A9W9SHX8"/>
<dbReference type="NCBIfam" id="TIGR00879">
    <property type="entry name" value="SP"/>
    <property type="match status" value="1"/>
</dbReference>
<dbReference type="PANTHER" id="PTHR48022">
    <property type="entry name" value="PLASTIDIC GLUCOSE TRANSPORTER 4"/>
    <property type="match status" value="1"/>
</dbReference>
<feature type="transmembrane region" description="Helical" evidence="8">
    <location>
        <begin position="84"/>
        <end position="104"/>
    </location>
</feature>
<dbReference type="EMBL" id="JAPZBS010000004">
    <property type="protein sequence ID" value="KAJ5378315.1"/>
    <property type="molecule type" value="Genomic_DNA"/>
</dbReference>
<dbReference type="InterPro" id="IPR020846">
    <property type="entry name" value="MFS_dom"/>
</dbReference>
<proteinExistence type="inferred from homology"/>
<dbReference type="PROSITE" id="PS50850">
    <property type="entry name" value="MFS"/>
    <property type="match status" value="1"/>
</dbReference>
<evidence type="ECO:0000256" key="4">
    <source>
        <dbReference type="ARBA" id="ARBA00022692"/>
    </source>
</evidence>
<feature type="transmembrane region" description="Helical" evidence="8">
    <location>
        <begin position="110"/>
        <end position="131"/>
    </location>
</feature>
<feature type="transmembrane region" description="Helical" evidence="8">
    <location>
        <begin position="143"/>
        <end position="161"/>
    </location>
</feature>
<dbReference type="Pfam" id="PF00083">
    <property type="entry name" value="Sugar_tr"/>
    <property type="match status" value="1"/>
</dbReference>
<feature type="transmembrane region" description="Helical" evidence="8">
    <location>
        <begin position="301"/>
        <end position="323"/>
    </location>
</feature>
<evidence type="ECO:0000256" key="2">
    <source>
        <dbReference type="ARBA" id="ARBA00010992"/>
    </source>
</evidence>
<evidence type="ECO:0000313" key="10">
    <source>
        <dbReference type="EMBL" id="KAJ5378315.1"/>
    </source>
</evidence>
<dbReference type="InterPro" id="IPR036259">
    <property type="entry name" value="MFS_trans_sf"/>
</dbReference>
<feature type="transmembrane region" description="Helical" evidence="8">
    <location>
        <begin position="59"/>
        <end position="77"/>
    </location>
</feature>
<dbReference type="OrthoDB" id="6612291at2759"/>
<feature type="transmembrane region" description="Helical" evidence="8">
    <location>
        <begin position="399"/>
        <end position="418"/>
    </location>
</feature>
<dbReference type="RefSeq" id="XP_056557178.1">
    <property type="nucleotide sequence ID" value="XM_056698653.1"/>
</dbReference>
<feature type="transmembrane region" description="Helical" evidence="8">
    <location>
        <begin position="335"/>
        <end position="353"/>
    </location>
</feature>
<dbReference type="PRINTS" id="PR00171">
    <property type="entry name" value="SUGRTRNSPORT"/>
</dbReference>
<dbReference type="SUPFAM" id="SSF103473">
    <property type="entry name" value="MFS general substrate transporter"/>
    <property type="match status" value="1"/>
</dbReference>
<evidence type="ECO:0000256" key="7">
    <source>
        <dbReference type="RuleBase" id="RU003346"/>
    </source>
</evidence>
<keyword evidence="6 8" id="KW-0472">Membrane</keyword>
<evidence type="ECO:0000256" key="3">
    <source>
        <dbReference type="ARBA" id="ARBA00022448"/>
    </source>
</evidence>
<keyword evidence="11" id="KW-1185">Reference proteome</keyword>
<organism evidence="10 11">
    <name type="scientific">Penicillium cataractarum</name>
    <dbReference type="NCBI Taxonomy" id="2100454"/>
    <lineage>
        <taxon>Eukaryota</taxon>
        <taxon>Fungi</taxon>
        <taxon>Dikarya</taxon>
        <taxon>Ascomycota</taxon>
        <taxon>Pezizomycotina</taxon>
        <taxon>Eurotiomycetes</taxon>
        <taxon>Eurotiomycetidae</taxon>
        <taxon>Eurotiales</taxon>
        <taxon>Aspergillaceae</taxon>
        <taxon>Penicillium</taxon>
    </lineage>
</organism>
<dbReference type="Proteomes" id="UP001147782">
    <property type="component" value="Unassembled WGS sequence"/>
</dbReference>
<evidence type="ECO:0000259" key="9">
    <source>
        <dbReference type="PROSITE" id="PS50850"/>
    </source>
</evidence>
<evidence type="ECO:0000256" key="1">
    <source>
        <dbReference type="ARBA" id="ARBA00004141"/>
    </source>
</evidence>
<protein>
    <submittedName>
        <fullName evidence="10">General substrate transporter</fullName>
    </submittedName>
</protein>
<evidence type="ECO:0000313" key="11">
    <source>
        <dbReference type="Proteomes" id="UP001147782"/>
    </source>
</evidence>
<keyword evidence="3 7" id="KW-0813">Transport</keyword>
<dbReference type="InterPro" id="IPR003663">
    <property type="entry name" value="Sugar/inositol_transpt"/>
</dbReference>
<feature type="transmembrane region" description="Helical" evidence="8">
    <location>
        <begin position="173"/>
        <end position="195"/>
    </location>
</feature>
<evidence type="ECO:0000256" key="6">
    <source>
        <dbReference type="ARBA" id="ARBA00023136"/>
    </source>
</evidence>
<dbReference type="InterPro" id="IPR005829">
    <property type="entry name" value="Sugar_transporter_CS"/>
</dbReference>
<evidence type="ECO:0000256" key="8">
    <source>
        <dbReference type="SAM" id="Phobius"/>
    </source>
</evidence>
<feature type="domain" description="Major facilitator superfamily (MFS) profile" evidence="9">
    <location>
        <begin position="16"/>
        <end position="452"/>
    </location>
</feature>
<sequence length="496" mass="53856">MGYFFGARGSMLAGAMSSASSIAFLLVGWDQGVLGGVLSGKLFLSTLGNPSASELGTITAVYDLGCLGGSLMTMFYGEKLGRRWSTMIGLSIVIVGAILQTCTFSGGQMIAGRIIAGVGNGISTATVPTWNSEIVGSHNRGRLNAISGSMIGLGICLSYWFDYGMAYTSGSIQWRLPIAIQLLFAGATLFMAIFLPESPRWLITQGRVDEATDVLACLESKTSTPETPAVVAKCQDIQLALNAEQALGPLKWAELWENKVTGNRKRLILACGIMVFQQMSGINALVYYIPYLLANSVGLAANMALLISGLVGVVFVVFSAYAFFFIDRWGRRKPFIITSLVQSLSMTLVAILLSLNNTNASKASVVFFFLYMAAFGACYLGVPWSYAPELLPLRNRARGCAIASAVNWTCNFAIVEFVPSAITNISWRTYIIFAVLNFTWAPLLYLFYPETARLTMEEIDNLFVKEPIQLHTLTTHASDDSENQDGKVAIELEERT</sequence>
<keyword evidence="4 8" id="KW-0812">Transmembrane</keyword>
<comment type="caution">
    <text evidence="10">The sequence shown here is derived from an EMBL/GenBank/DDBJ whole genome shotgun (WGS) entry which is preliminary data.</text>
</comment>
<dbReference type="GO" id="GO:0016020">
    <property type="term" value="C:membrane"/>
    <property type="evidence" value="ECO:0007669"/>
    <property type="project" value="UniProtKB-SubCell"/>
</dbReference>